<proteinExistence type="predicted"/>
<dbReference type="GO" id="GO:0003677">
    <property type="term" value="F:DNA binding"/>
    <property type="evidence" value="ECO:0007669"/>
    <property type="project" value="UniProtKB-KW"/>
</dbReference>
<evidence type="ECO:0000256" key="4">
    <source>
        <dbReference type="PROSITE-ProRule" id="PRU00169"/>
    </source>
</evidence>
<dbReference type="Pfam" id="PF00072">
    <property type="entry name" value="Response_reg"/>
    <property type="match status" value="1"/>
</dbReference>
<dbReference type="PANTHER" id="PTHR43280">
    <property type="entry name" value="ARAC-FAMILY TRANSCRIPTIONAL REGULATOR"/>
    <property type="match status" value="1"/>
</dbReference>
<protein>
    <submittedName>
        <fullName evidence="7">DNA-binding response regulator</fullName>
    </submittedName>
</protein>
<feature type="domain" description="HTH araC/xylS-type" evidence="5">
    <location>
        <begin position="435"/>
        <end position="532"/>
    </location>
</feature>
<organism evidence="7 8">
    <name type="scientific">Paenibacillus glycanilyticus</name>
    <dbReference type="NCBI Taxonomy" id="126569"/>
    <lineage>
        <taxon>Bacteria</taxon>
        <taxon>Bacillati</taxon>
        <taxon>Bacillota</taxon>
        <taxon>Bacilli</taxon>
        <taxon>Bacillales</taxon>
        <taxon>Paenibacillaceae</taxon>
        <taxon>Paenibacillus</taxon>
    </lineage>
</organism>
<dbReference type="InterPro" id="IPR009057">
    <property type="entry name" value="Homeodomain-like_sf"/>
</dbReference>
<evidence type="ECO:0000256" key="2">
    <source>
        <dbReference type="ARBA" id="ARBA00023125"/>
    </source>
</evidence>
<evidence type="ECO:0000259" key="5">
    <source>
        <dbReference type="PROSITE" id="PS01124"/>
    </source>
</evidence>
<sequence>MYKVMLVDDDYPVIELLSEVVEWEKLGLSLCGKHENGLAAWEHMQEEAPDILVTDIGMPKMDGLELAQKAKKLNPSVRIVILSCHSEFQYAQQAMRLDVQDYLLKDQLDPEELVELLQKFKTGFDGERQLLSEQNRMKQVVSETQVLRKEKLFREFVQQPLISAEQWQRDFGSYGLFQPGELCLPVAGFIESYNMIKHRFDSDQTLHFAISNVMEELLSELPLHAIHIGYSSRQSLLLFSFKPGLKQNVYDQVQTSLQKVQRTLGQVLKIQMAFVIGTSCDNPQLLKQALCNLLKADEQRFYLSRGEIAKWQKEAVTSNSGLLAKYDQAAAEIREALVARDGKKIESLAGTWENHVRSKRYTSEEVRDWVLKLLIDMRLKLHAMLFASQAMTAEKLHKEIVNLDSLWGLFEWFGSQLQSYIVARDLPVSKRREVSEACKYVSLNLGKRISLEEVAAHLHMNPSYFSRFFKKETGLTFIEYVTDQKIERAKELLDQTNYYVSEICEMLGYDNQSYFIKTFKTQTGLTPTEYRG</sequence>
<dbReference type="Gene3D" id="3.40.50.2300">
    <property type="match status" value="1"/>
</dbReference>
<dbReference type="InterPro" id="IPR001789">
    <property type="entry name" value="Sig_transdc_resp-reg_receiver"/>
</dbReference>
<accession>A0ABQ6G995</accession>
<dbReference type="EMBL" id="BSSQ01000004">
    <property type="protein sequence ID" value="GLX66830.1"/>
    <property type="molecule type" value="Genomic_DNA"/>
</dbReference>
<dbReference type="SUPFAM" id="SSF46689">
    <property type="entry name" value="Homeodomain-like"/>
    <property type="match status" value="2"/>
</dbReference>
<dbReference type="InterPro" id="IPR018060">
    <property type="entry name" value="HTH_AraC"/>
</dbReference>
<gene>
    <name evidence="7" type="ORF">MU1_11740</name>
</gene>
<dbReference type="InterPro" id="IPR020449">
    <property type="entry name" value="Tscrpt_reg_AraC-type_HTH"/>
</dbReference>
<evidence type="ECO:0000313" key="7">
    <source>
        <dbReference type="EMBL" id="GLX66830.1"/>
    </source>
</evidence>
<dbReference type="SMART" id="SM00448">
    <property type="entry name" value="REC"/>
    <property type="match status" value="1"/>
</dbReference>
<dbReference type="InterPro" id="IPR018062">
    <property type="entry name" value="HTH_AraC-typ_CS"/>
</dbReference>
<reference evidence="7 8" key="1">
    <citation type="submission" date="2023-03" db="EMBL/GenBank/DDBJ databases">
        <title>Draft genome sequence of the bacteria which degrade cell wall of Tricholomamatutake.</title>
        <authorList>
            <person name="Konishi Y."/>
            <person name="Fukuta Y."/>
            <person name="Shirasaka N."/>
        </authorList>
    </citation>
    <scope>NUCLEOTIDE SEQUENCE [LARGE SCALE GENOMIC DNA]</scope>
    <source>
        <strain evidence="8">mu1</strain>
    </source>
</reference>
<evidence type="ECO:0000259" key="6">
    <source>
        <dbReference type="PROSITE" id="PS50110"/>
    </source>
</evidence>
<dbReference type="Pfam" id="PF12833">
    <property type="entry name" value="HTH_18"/>
    <property type="match status" value="1"/>
</dbReference>
<dbReference type="Gene3D" id="1.10.10.60">
    <property type="entry name" value="Homeodomain-like"/>
    <property type="match status" value="2"/>
</dbReference>
<dbReference type="Proteomes" id="UP001157114">
    <property type="component" value="Unassembled WGS sequence"/>
</dbReference>
<name>A0ABQ6G995_9BACL</name>
<evidence type="ECO:0000256" key="3">
    <source>
        <dbReference type="ARBA" id="ARBA00023163"/>
    </source>
</evidence>
<dbReference type="PROSITE" id="PS00041">
    <property type="entry name" value="HTH_ARAC_FAMILY_1"/>
    <property type="match status" value="1"/>
</dbReference>
<keyword evidence="8" id="KW-1185">Reference proteome</keyword>
<comment type="caution">
    <text evidence="7">The sequence shown here is derived from an EMBL/GenBank/DDBJ whole genome shotgun (WGS) entry which is preliminary data.</text>
</comment>
<dbReference type="PANTHER" id="PTHR43280:SF2">
    <property type="entry name" value="HTH-TYPE TRANSCRIPTIONAL REGULATOR EXSA"/>
    <property type="match status" value="1"/>
</dbReference>
<dbReference type="PROSITE" id="PS01124">
    <property type="entry name" value="HTH_ARAC_FAMILY_2"/>
    <property type="match status" value="1"/>
</dbReference>
<keyword evidence="3" id="KW-0804">Transcription</keyword>
<evidence type="ECO:0000313" key="8">
    <source>
        <dbReference type="Proteomes" id="UP001157114"/>
    </source>
</evidence>
<dbReference type="InterPro" id="IPR011006">
    <property type="entry name" value="CheY-like_superfamily"/>
</dbReference>
<dbReference type="PROSITE" id="PS50110">
    <property type="entry name" value="RESPONSE_REGULATORY"/>
    <property type="match status" value="1"/>
</dbReference>
<keyword evidence="1" id="KW-0805">Transcription regulation</keyword>
<dbReference type="SUPFAM" id="SSF52172">
    <property type="entry name" value="CheY-like"/>
    <property type="match status" value="1"/>
</dbReference>
<evidence type="ECO:0000256" key="1">
    <source>
        <dbReference type="ARBA" id="ARBA00023015"/>
    </source>
</evidence>
<dbReference type="SMART" id="SM00342">
    <property type="entry name" value="HTH_ARAC"/>
    <property type="match status" value="1"/>
</dbReference>
<dbReference type="CDD" id="cd17536">
    <property type="entry name" value="REC_YesN-like"/>
    <property type="match status" value="1"/>
</dbReference>
<dbReference type="PRINTS" id="PR00032">
    <property type="entry name" value="HTHARAC"/>
</dbReference>
<feature type="modified residue" description="4-aspartylphosphate" evidence="4">
    <location>
        <position position="55"/>
    </location>
</feature>
<feature type="domain" description="Response regulatory" evidence="6">
    <location>
        <begin position="3"/>
        <end position="120"/>
    </location>
</feature>
<dbReference type="RefSeq" id="WP_284237545.1">
    <property type="nucleotide sequence ID" value="NZ_BSSQ01000004.1"/>
</dbReference>
<keyword evidence="2 7" id="KW-0238">DNA-binding</keyword>
<keyword evidence="4" id="KW-0597">Phosphoprotein</keyword>